<keyword evidence="3" id="KW-1185">Reference proteome</keyword>
<evidence type="ECO:0000259" key="1">
    <source>
        <dbReference type="PROSITE" id="PS51819"/>
    </source>
</evidence>
<gene>
    <name evidence="2" type="ORF">EBB06_07470</name>
</gene>
<accession>A0ABY0FDF3</accession>
<dbReference type="Pfam" id="PF00903">
    <property type="entry name" value="Glyoxalase"/>
    <property type="match status" value="1"/>
</dbReference>
<proteinExistence type="predicted"/>
<protein>
    <submittedName>
        <fullName evidence="2">VOC family protein</fullName>
    </submittedName>
</protein>
<name>A0ABY0FDF3_9NEIS</name>
<comment type="caution">
    <text evidence="2">The sequence shown here is derived from an EMBL/GenBank/DDBJ whole genome shotgun (WGS) entry which is preliminary data.</text>
</comment>
<dbReference type="Gene3D" id="3.10.180.10">
    <property type="entry name" value="2,3-Dihydroxybiphenyl 1,2-Dioxygenase, domain 1"/>
    <property type="match status" value="1"/>
</dbReference>
<dbReference type="Proteomes" id="UP000290682">
    <property type="component" value="Unassembled WGS sequence"/>
</dbReference>
<evidence type="ECO:0000313" key="3">
    <source>
        <dbReference type="Proteomes" id="UP000290682"/>
    </source>
</evidence>
<dbReference type="EMBL" id="REGR01000005">
    <property type="protein sequence ID" value="RXZ43999.1"/>
    <property type="molecule type" value="Genomic_DNA"/>
</dbReference>
<dbReference type="InterPro" id="IPR037523">
    <property type="entry name" value="VOC_core"/>
</dbReference>
<dbReference type="PROSITE" id="PS51819">
    <property type="entry name" value="VOC"/>
    <property type="match status" value="1"/>
</dbReference>
<dbReference type="RefSeq" id="WP_129212589.1">
    <property type="nucleotide sequence ID" value="NZ_REGR01000005.1"/>
</dbReference>
<dbReference type="CDD" id="cd08351">
    <property type="entry name" value="ChaP_like"/>
    <property type="match status" value="1"/>
</dbReference>
<sequence>MTIELNHTIVPAHDRVASARFFARIFGLAFDEREVGYFAPVRVNDALTLDFGDWSDRDDGPLPVLHYAFKVGEQEFDAIFARIEAEGIRYGSEPYSREDMKINHRAGGRGVYFCDPDGHVLELLTVG</sequence>
<dbReference type="SUPFAM" id="SSF54593">
    <property type="entry name" value="Glyoxalase/Bleomycin resistance protein/Dihydroxybiphenyl dioxygenase"/>
    <property type="match status" value="1"/>
</dbReference>
<evidence type="ECO:0000313" key="2">
    <source>
        <dbReference type="EMBL" id="RXZ43999.1"/>
    </source>
</evidence>
<reference evidence="2 3" key="1">
    <citation type="submission" date="2018-10" db="EMBL/GenBank/DDBJ databases">
        <title>Draft genome of Fastidiocella sp. strain 375T, a bacterium isolated from a karstic cave dripping water.</title>
        <authorList>
            <person name="Coelho C."/>
            <person name="Verissimo A."/>
            <person name="Tiago I."/>
        </authorList>
    </citation>
    <scope>NUCLEOTIDE SEQUENCE [LARGE SCALE GENOMIC DNA]</scope>
    <source>
        <strain evidence="2 3">CAVE-375</strain>
    </source>
</reference>
<feature type="domain" description="VOC" evidence="1">
    <location>
        <begin position="4"/>
        <end position="126"/>
    </location>
</feature>
<organism evidence="2 3">
    <name type="scientific">Crenobacter cavernae</name>
    <dbReference type="NCBI Taxonomy" id="2290923"/>
    <lineage>
        <taxon>Bacteria</taxon>
        <taxon>Pseudomonadati</taxon>
        <taxon>Pseudomonadota</taxon>
        <taxon>Betaproteobacteria</taxon>
        <taxon>Neisseriales</taxon>
        <taxon>Neisseriaceae</taxon>
        <taxon>Crenobacter</taxon>
    </lineage>
</organism>
<dbReference type="InterPro" id="IPR004360">
    <property type="entry name" value="Glyas_Fos-R_dOase_dom"/>
</dbReference>
<dbReference type="InterPro" id="IPR029068">
    <property type="entry name" value="Glyas_Bleomycin-R_OHBP_Dase"/>
</dbReference>